<dbReference type="SUPFAM" id="SSF51395">
    <property type="entry name" value="FMN-linked oxidoreductases"/>
    <property type="match status" value="1"/>
</dbReference>
<name>A0A8J4BU06_9CHLO</name>
<comment type="caution">
    <text evidence="2">The sequence shown here is derived from an EMBL/GenBank/DDBJ whole genome shotgun (WGS) entry which is preliminary data.</text>
</comment>
<accession>A0A8J4BU06</accession>
<sequence>VCGWSRLTPAPCRDFLPGDRLHPLSPRHHMHRSNPRPLTAQTLDYLGPELSKRNLAYVALSSVNGDPYFRFAGLQAPNVNFDLFRHFRPIFKGTLAINGGLGIEQGEQYVSDGVADLVFYGVHFISNANLPELVAGGVRTGGLNMGRLREIYRAHWGWVDV</sequence>
<dbReference type="EMBL" id="BNCO01000128">
    <property type="protein sequence ID" value="GIL68752.1"/>
    <property type="molecule type" value="Genomic_DNA"/>
</dbReference>
<dbReference type="GO" id="GO:0010181">
    <property type="term" value="F:FMN binding"/>
    <property type="evidence" value="ECO:0007669"/>
    <property type="project" value="InterPro"/>
</dbReference>
<proteinExistence type="predicted"/>
<evidence type="ECO:0000313" key="2">
    <source>
        <dbReference type="EMBL" id="GIL68752.1"/>
    </source>
</evidence>
<dbReference type="AlphaFoldDB" id="A0A8J4BU06"/>
<keyword evidence="1" id="KW-0285">Flavoprotein</keyword>
<keyword evidence="3" id="KW-1185">Reference proteome</keyword>
<dbReference type="InterPro" id="IPR045247">
    <property type="entry name" value="Oye-like"/>
</dbReference>
<keyword evidence="1" id="KW-0288">FMN</keyword>
<dbReference type="GO" id="GO:0016491">
    <property type="term" value="F:oxidoreductase activity"/>
    <property type="evidence" value="ECO:0007669"/>
    <property type="project" value="InterPro"/>
</dbReference>
<feature type="non-terminal residue" evidence="2">
    <location>
        <position position="161"/>
    </location>
</feature>
<evidence type="ECO:0000313" key="3">
    <source>
        <dbReference type="Proteomes" id="UP000747399"/>
    </source>
</evidence>
<dbReference type="PANTHER" id="PTHR22893">
    <property type="entry name" value="NADH OXIDOREDUCTASE-RELATED"/>
    <property type="match status" value="1"/>
</dbReference>
<protein>
    <recommendedName>
        <fullName evidence="4">NADH:flavin oxidoreductase/NADH oxidase N-terminal domain-containing protein</fullName>
    </recommendedName>
</protein>
<dbReference type="InterPro" id="IPR013785">
    <property type="entry name" value="Aldolase_TIM"/>
</dbReference>
<dbReference type="Proteomes" id="UP000747399">
    <property type="component" value="Unassembled WGS sequence"/>
</dbReference>
<reference evidence="2" key="1">
    <citation type="journal article" date="2021" name="Proc. Natl. Acad. Sci. U.S.A.">
        <title>Three genomes in the algal genus Volvox reveal the fate of a haploid sex-determining region after a transition to homothallism.</title>
        <authorList>
            <person name="Yamamoto K."/>
            <person name="Hamaji T."/>
            <person name="Kawai-Toyooka H."/>
            <person name="Matsuzaki R."/>
            <person name="Takahashi F."/>
            <person name="Nishimura Y."/>
            <person name="Kawachi M."/>
            <person name="Noguchi H."/>
            <person name="Minakuchi Y."/>
            <person name="Umen J.G."/>
            <person name="Toyoda A."/>
            <person name="Nozaki H."/>
        </authorList>
    </citation>
    <scope>NUCLEOTIDE SEQUENCE</scope>
    <source>
        <strain evidence="2">NIES-3780</strain>
    </source>
</reference>
<dbReference type="PANTHER" id="PTHR22893:SF123">
    <property type="entry name" value="NADH:FLAVIN OXIDOREDUCTASE_NADH OXIDASE N-TERMINAL DOMAIN-CONTAINING PROTEIN"/>
    <property type="match status" value="1"/>
</dbReference>
<organism evidence="2 3">
    <name type="scientific">Volvox africanus</name>
    <dbReference type="NCBI Taxonomy" id="51714"/>
    <lineage>
        <taxon>Eukaryota</taxon>
        <taxon>Viridiplantae</taxon>
        <taxon>Chlorophyta</taxon>
        <taxon>core chlorophytes</taxon>
        <taxon>Chlorophyceae</taxon>
        <taxon>CS clade</taxon>
        <taxon>Chlamydomonadales</taxon>
        <taxon>Volvocaceae</taxon>
        <taxon>Volvox</taxon>
    </lineage>
</organism>
<gene>
    <name evidence="2" type="ORF">Vafri_21995</name>
</gene>
<evidence type="ECO:0008006" key="4">
    <source>
        <dbReference type="Google" id="ProtNLM"/>
    </source>
</evidence>
<evidence type="ECO:0000256" key="1">
    <source>
        <dbReference type="ARBA" id="ARBA00022643"/>
    </source>
</evidence>
<dbReference type="Gene3D" id="3.20.20.70">
    <property type="entry name" value="Aldolase class I"/>
    <property type="match status" value="1"/>
</dbReference>